<evidence type="ECO:0000313" key="2">
    <source>
        <dbReference type="EMBL" id="RJL35568.1"/>
    </source>
</evidence>
<protein>
    <recommendedName>
        <fullName evidence="1">Aminoglycoside phosphotransferase domain-containing protein</fullName>
    </recommendedName>
</protein>
<dbReference type="AlphaFoldDB" id="A0A3A4BVE7"/>
<dbReference type="OrthoDB" id="9797603at2"/>
<gene>
    <name evidence="2" type="ORF">D5H75_01880</name>
</gene>
<dbReference type="EMBL" id="QZEY01000001">
    <property type="protein sequence ID" value="RJL35568.1"/>
    <property type="molecule type" value="Genomic_DNA"/>
</dbReference>
<evidence type="ECO:0000313" key="3">
    <source>
        <dbReference type="Proteomes" id="UP000265768"/>
    </source>
</evidence>
<dbReference type="InterPro" id="IPR011009">
    <property type="entry name" value="Kinase-like_dom_sf"/>
</dbReference>
<organism evidence="2 3">
    <name type="scientific">Bailinhaonella thermotolerans</name>
    <dbReference type="NCBI Taxonomy" id="1070861"/>
    <lineage>
        <taxon>Bacteria</taxon>
        <taxon>Bacillati</taxon>
        <taxon>Actinomycetota</taxon>
        <taxon>Actinomycetes</taxon>
        <taxon>Streptosporangiales</taxon>
        <taxon>Streptosporangiaceae</taxon>
        <taxon>Bailinhaonella</taxon>
    </lineage>
</organism>
<keyword evidence="3" id="KW-1185">Reference proteome</keyword>
<feature type="domain" description="Aminoglycoside phosphotransferase" evidence="1">
    <location>
        <begin position="39"/>
        <end position="118"/>
    </location>
</feature>
<dbReference type="RefSeq" id="WP_119924541.1">
    <property type="nucleotide sequence ID" value="NZ_QZEY01000001.1"/>
</dbReference>
<accession>A0A3A4BVE7</accession>
<name>A0A3A4BVE7_9ACTN</name>
<evidence type="ECO:0000259" key="1">
    <source>
        <dbReference type="Pfam" id="PF01636"/>
    </source>
</evidence>
<dbReference type="InterPro" id="IPR002575">
    <property type="entry name" value="Aminoglycoside_PTrfase"/>
</dbReference>
<comment type="caution">
    <text evidence="2">The sequence shown here is derived from an EMBL/GenBank/DDBJ whole genome shotgun (WGS) entry which is preliminary data.</text>
</comment>
<dbReference type="Pfam" id="PF01636">
    <property type="entry name" value="APH"/>
    <property type="match status" value="1"/>
</dbReference>
<reference evidence="2 3" key="1">
    <citation type="submission" date="2018-09" db="EMBL/GenBank/DDBJ databases">
        <title>YIM 75507 draft genome.</title>
        <authorList>
            <person name="Tang S."/>
            <person name="Feng Y."/>
        </authorList>
    </citation>
    <scope>NUCLEOTIDE SEQUENCE [LARGE SCALE GENOMIC DNA]</scope>
    <source>
        <strain evidence="2 3">YIM 75507</strain>
    </source>
</reference>
<sequence length="124" mass="13290">MSIRTTHRALLIRLLPGHEPDDLAVRRGRFHIVIIGSGRVVCLPRTRAAAARLPRRAAALRALAGLELGFRTPEPLLQGGAHGGDEVPFLVLGRIPGEPLEADALNDARNAAFAGKVAVRLRCP</sequence>
<proteinExistence type="predicted"/>
<dbReference type="SUPFAM" id="SSF56112">
    <property type="entry name" value="Protein kinase-like (PK-like)"/>
    <property type="match status" value="1"/>
</dbReference>
<dbReference type="Proteomes" id="UP000265768">
    <property type="component" value="Unassembled WGS sequence"/>
</dbReference>